<dbReference type="InterPro" id="IPR011051">
    <property type="entry name" value="RmlC_Cupin_sf"/>
</dbReference>
<protein>
    <submittedName>
        <fullName evidence="4">Cupin domain-containing protein</fullName>
    </submittedName>
</protein>
<evidence type="ECO:0000256" key="2">
    <source>
        <dbReference type="ARBA" id="ARBA00023002"/>
    </source>
</evidence>
<feature type="domain" description="Cupin type-2" evidence="3">
    <location>
        <begin position="110"/>
        <end position="178"/>
    </location>
</feature>
<dbReference type="InterPro" id="IPR047183">
    <property type="entry name" value="GDO-like"/>
</dbReference>
<dbReference type="EMBL" id="JANJOU010000026">
    <property type="protein sequence ID" value="MCR0984916.1"/>
    <property type="molecule type" value="Genomic_DNA"/>
</dbReference>
<feature type="domain" description="Cupin type-2" evidence="3">
    <location>
        <begin position="252"/>
        <end position="309"/>
    </location>
</feature>
<dbReference type="Gene3D" id="2.60.120.10">
    <property type="entry name" value="Jelly Rolls"/>
    <property type="match status" value="1"/>
</dbReference>
<organism evidence="4 5">
    <name type="scientific">Roseomonas populi</name>
    <dbReference type="NCBI Taxonomy" id="3121582"/>
    <lineage>
        <taxon>Bacteria</taxon>
        <taxon>Pseudomonadati</taxon>
        <taxon>Pseudomonadota</taxon>
        <taxon>Alphaproteobacteria</taxon>
        <taxon>Acetobacterales</taxon>
        <taxon>Roseomonadaceae</taxon>
        <taxon>Roseomonas</taxon>
    </lineage>
</organism>
<accession>A0ABT1XB00</accession>
<dbReference type="Proteomes" id="UP001524642">
    <property type="component" value="Unassembled WGS sequence"/>
</dbReference>
<keyword evidence="5" id="KW-1185">Reference proteome</keyword>
<dbReference type="SUPFAM" id="SSF51182">
    <property type="entry name" value="RmlC-like cupins"/>
    <property type="match status" value="1"/>
</dbReference>
<keyword evidence="1" id="KW-0223">Dioxygenase</keyword>
<dbReference type="InterPro" id="IPR013096">
    <property type="entry name" value="Cupin_2"/>
</dbReference>
<evidence type="ECO:0000259" key="3">
    <source>
        <dbReference type="Pfam" id="PF07883"/>
    </source>
</evidence>
<dbReference type="CDD" id="cd06992">
    <property type="entry name" value="cupin_GDO-like_C"/>
    <property type="match status" value="1"/>
</dbReference>
<evidence type="ECO:0000313" key="4">
    <source>
        <dbReference type="EMBL" id="MCR0984916.1"/>
    </source>
</evidence>
<evidence type="ECO:0000313" key="5">
    <source>
        <dbReference type="Proteomes" id="UP001524642"/>
    </source>
</evidence>
<name>A0ABT1XB00_9PROT</name>
<reference evidence="4 5" key="1">
    <citation type="submission" date="2022-06" db="EMBL/GenBank/DDBJ databases">
        <title>Roseomonas CN29.</title>
        <authorList>
            <person name="Cheng Y."/>
            <person name="He X."/>
        </authorList>
    </citation>
    <scope>NUCLEOTIDE SEQUENCE [LARGE SCALE GENOMIC DNA]</scope>
    <source>
        <strain evidence="4 5">CN29</strain>
    </source>
</reference>
<evidence type="ECO:0000256" key="1">
    <source>
        <dbReference type="ARBA" id="ARBA00022964"/>
    </source>
</evidence>
<comment type="caution">
    <text evidence="4">The sequence shown here is derived from an EMBL/GenBank/DDBJ whole genome shotgun (WGS) entry which is preliminary data.</text>
</comment>
<dbReference type="InterPro" id="IPR014710">
    <property type="entry name" value="RmlC-like_jellyroll"/>
</dbReference>
<keyword evidence="2" id="KW-0560">Oxidoreductase</keyword>
<dbReference type="PANTHER" id="PTHR41517:SF1">
    <property type="entry name" value="CUPIN"/>
    <property type="match status" value="1"/>
</dbReference>
<proteinExistence type="predicted"/>
<gene>
    <name evidence="4" type="ORF">NRP21_22925</name>
</gene>
<dbReference type="PANTHER" id="PTHR41517">
    <property type="entry name" value="1,2-DIOXYGENASE PROTEIN-RELATED"/>
    <property type="match status" value="1"/>
</dbReference>
<dbReference type="RefSeq" id="WP_257718568.1">
    <property type="nucleotide sequence ID" value="NZ_JANJOU010000026.1"/>
</dbReference>
<dbReference type="Pfam" id="PF07883">
    <property type="entry name" value="Cupin_2"/>
    <property type="match status" value="2"/>
</dbReference>
<sequence length="338" mass="36548">MLIEQGGDGAAAAPPSPERLAAAASLPELYGLLEPLSVGPGWAKPTPSIWPSPKETFRPAHWDYARAKAALDAAGHLVDTKLAERRNLILANPVEGNTYATARTLVAAYQMILPGEQARSHRHTPNALRLIVDAEPGTYTVVDGERLPMLPGDVLLTPNWRWHGHGNDSTAPAYWIDVLDAPLVQLLEPMFLEHHPEVYEPVRANAEASPMWFPWAETQRRLDAAAPTPEGPWGTAVALGDPAMETIGLAMIRLSPGIATAPHRTTANNVFAVVQGEGESSVDGESIPWRRGDVFVVPAWRPQSHRSDDGAVLLRVTDEPAMARLGFLRETAGQGEIA</sequence>
<dbReference type="CDD" id="cd02216">
    <property type="entry name" value="cupin_GDO-like_N"/>
    <property type="match status" value="1"/>
</dbReference>